<dbReference type="OrthoDB" id="39312at2157"/>
<dbReference type="EMBL" id="CP006867">
    <property type="protein sequence ID" value="ALU12745.1"/>
    <property type="molecule type" value="Genomic_DNA"/>
</dbReference>
<protein>
    <recommendedName>
        <fullName evidence="1">CN hydrolase domain-containing protein</fullName>
    </recommendedName>
</protein>
<dbReference type="KEGG" id="iis:EYM_07010"/>
<dbReference type="SUPFAM" id="SSF56317">
    <property type="entry name" value="Carbon-nitrogen hydrolase"/>
    <property type="match status" value="1"/>
</dbReference>
<sequence length="266" mass="30141">MSLERSLREVDGLKLALLQLPSRDSDTESNIELLKMMLRNVKADFYLTPEMFLTGFEIGEGNFTINGIWSEIRELSKGKAIGVGGLLEENGKLYNAYIIFKDKEVVHVRKKLMLFDLMNERDLFSVGNPPSVFELWDFKFSVIICYEVRFPELLYEPFRQGVEVILVPAAWPRSRVKVWKALVKARGYENLAYSIGINRWGEGKYGPFGGHSVVATPSGEAIELGEGIGILTIELSKDEISRAREFPSYKDRIALQTKINILPKGT</sequence>
<keyword evidence="3" id="KW-1185">Reference proteome</keyword>
<evidence type="ECO:0000313" key="3">
    <source>
        <dbReference type="Proteomes" id="UP000060778"/>
    </source>
</evidence>
<dbReference type="InterPro" id="IPR003010">
    <property type="entry name" value="C-N_Hydrolase"/>
</dbReference>
<dbReference type="PANTHER" id="PTHR47799">
    <property type="entry name" value="OMEGA-AMIDASE YAFV"/>
    <property type="match status" value="1"/>
</dbReference>
<name>A0A0U3FAN5_9CREN</name>
<dbReference type="InterPro" id="IPR036526">
    <property type="entry name" value="C-N_Hydrolase_sf"/>
</dbReference>
<dbReference type="AlphaFoldDB" id="A0A0U3FAN5"/>
<dbReference type="PANTHER" id="PTHR47799:SF1">
    <property type="entry name" value="OMEGA-AMIDASE YAFV"/>
    <property type="match status" value="1"/>
</dbReference>
<dbReference type="GO" id="GO:0050152">
    <property type="term" value="F:omega-amidase activity"/>
    <property type="evidence" value="ECO:0007669"/>
    <property type="project" value="TreeGrafter"/>
</dbReference>
<proteinExistence type="predicted"/>
<gene>
    <name evidence="2" type="ORF">EYM_07010</name>
</gene>
<dbReference type="GeneID" id="30680775"/>
<accession>A0A0U3FAN5</accession>
<dbReference type="InterPro" id="IPR052737">
    <property type="entry name" value="Omega-amidase_YafV"/>
</dbReference>
<evidence type="ECO:0000313" key="2">
    <source>
        <dbReference type="EMBL" id="ALU12745.1"/>
    </source>
</evidence>
<evidence type="ECO:0000259" key="1">
    <source>
        <dbReference type="PROSITE" id="PS50263"/>
    </source>
</evidence>
<reference evidence="2 3" key="1">
    <citation type="submission" date="2013-11" db="EMBL/GenBank/DDBJ databases">
        <title>Comparative genomics of Ignicoccus.</title>
        <authorList>
            <person name="Podar M."/>
        </authorList>
    </citation>
    <scope>NUCLEOTIDE SEQUENCE [LARGE SCALE GENOMIC DNA]</scope>
    <source>
        <strain evidence="2 3">DSM 13165</strain>
    </source>
</reference>
<dbReference type="GO" id="GO:0106008">
    <property type="term" value="F:2-oxoglutaramate amidase activity"/>
    <property type="evidence" value="ECO:0007669"/>
    <property type="project" value="TreeGrafter"/>
</dbReference>
<dbReference type="RefSeq" id="WP_075050352.1">
    <property type="nucleotide sequence ID" value="NZ_CP006867.1"/>
</dbReference>
<dbReference type="Gene3D" id="3.60.110.10">
    <property type="entry name" value="Carbon-nitrogen hydrolase"/>
    <property type="match status" value="1"/>
</dbReference>
<dbReference type="Pfam" id="PF00795">
    <property type="entry name" value="CN_hydrolase"/>
    <property type="match status" value="1"/>
</dbReference>
<dbReference type="PROSITE" id="PS50263">
    <property type="entry name" value="CN_HYDROLASE"/>
    <property type="match status" value="1"/>
</dbReference>
<feature type="domain" description="CN hydrolase" evidence="1">
    <location>
        <begin position="13"/>
        <end position="248"/>
    </location>
</feature>
<dbReference type="Proteomes" id="UP000060778">
    <property type="component" value="Chromosome"/>
</dbReference>
<dbReference type="STRING" id="940295.EYM_07010"/>
<organism evidence="2 3">
    <name type="scientific">Ignicoccus islandicus DSM 13165</name>
    <dbReference type="NCBI Taxonomy" id="940295"/>
    <lineage>
        <taxon>Archaea</taxon>
        <taxon>Thermoproteota</taxon>
        <taxon>Thermoprotei</taxon>
        <taxon>Desulfurococcales</taxon>
        <taxon>Desulfurococcaceae</taxon>
        <taxon>Ignicoccus</taxon>
    </lineage>
</organism>